<feature type="signal peptide" evidence="4">
    <location>
        <begin position="1"/>
        <end position="30"/>
    </location>
</feature>
<dbReference type="Gene3D" id="2.40.50.90">
    <property type="match status" value="1"/>
</dbReference>
<dbReference type="GO" id="GO:0016787">
    <property type="term" value="F:hydrolase activity"/>
    <property type="evidence" value="ECO:0007669"/>
    <property type="project" value="UniProtKB-KW"/>
</dbReference>
<dbReference type="Pfam" id="PF00565">
    <property type="entry name" value="SNase"/>
    <property type="match status" value="1"/>
</dbReference>
<sequence>MPLSIYNHRLQLSIACAFFLWSILVCSCHAKSWADIAANRHKAPTLLQPEEGVVTPETKTTADSAKISKKQTQNPCVYNCLPKGVFKARVKYVYDGDTLCLVDGRKVRFLGIDTPELKPIQPFALEAKEYATRHCDKREIYLEGDSTDRFGRLLSVVWTKLPDGRYLNVCEGLVAAGLATVYHVSGDPNGKSPSKKMVSLQNEARNTPLGLWKDFVDRNVVVTKYGAAYHLPTCRHLARSRNTRVLTASKALDQGLHPCRTCLED</sequence>
<comment type="caution">
    <text evidence="6">The sequence shown here is derived from an EMBL/GenBank/DDBJ whole genome shotgun (WGS) entry which is preliminary data.</text>
</comment>
<dbReference type="EMBL" id="CAICTM010000071">
    <property type="protein sequence ID" value="CAB9499927.1"/>
    <property type="molecule type" value="Genomic_DNA"/>
</dbReference>
<keyword evidence="7" id="KW-1185">Reference proteome</keyword>
<dbReference type="Proteomes" id="UP001153069">
    <property type="component" value="Unassembled WGS sequence"/>
</dbReference>
<dbReference type="GO" id="GO:0005737">
    <property type="term" value="C:cytoplasm"/>
    <property type="evidence" value="ECO:0007669"/>
    <property type="project" value="TreeGrafter"/>
</dbReference>
<dbReference type="AlphaFoldDB" id="A0A9N8DBQ7"/>
<evidence type="ECO:0000259" key="5">
    <source>
        <dbReference type="PROSITE" id="PS50830"/>
    </source>
</evidence>
<reference evidence="6" key="1">
    <citation type="submission" date="2020-06" db="EMBL/GenBank/DDBJ databases">
        <authorList>
            <consortium name="Plant Systems Biology data submission"/>
        </authorList>
    </citation>
    <scope>NUCLEOTIDE SEQUENCE</scope>
    <source>
        <strain evidence="6">D6</strain>
    </source>
</reference>
<evidence type="ECO:0000313" key="7">
    <source>
        <dbReference type="Proteomes" id="UP001153069"/>
    </source>
</evidence>
<evidence type="ECO:0000256" key="4">
    <source>
        <dbReference type="SAM" id="SignalP"/>
    </source>
</evidence>
<dbReference type="InterPro" id="IPR035437">
    <property type="entry name" value="SNase_OB-fold_sf"/>
</dbReference>
<evidence type="ECO:0000313" key="6">
    <source>
        <dbReference type="EMBL" id="CAB9499927.1"/>
    </source>
</evidence>
<evidence type="ECO:0000256" key="3">
    <source>
        <dbReference type="ARBA" id="ARBA00022801"/>
    </source>
</evidence>
<proteinExistence type="predicted"/>
<dbReference type="SUPFAM" id="SSF50199">
    <property type="entry name" value="Staphylococcal nuclease"/>
    <property type="match status" value="1"/>
</dbReference>
<dbReference type="InterPro" id="IPR016071">
    <property type="entry name" value="Staphylococal_nuclease_OB-fold"/>
</dbReference>
<accession>A0A9N8DBQ7</accession>
<dbReference type="PROSITE" id="PS50830">
    <property type="entry name" value="TNASE_3"/>
    <property type="match status" value="1"/>
</dbReference>
<dbReference type="PANTHER" id="PTHR12302">
    <property type="entry name" value="EBNA2 BINDING PROTEIN P100"/>
    <property type="match status" value="1"/>
</dbReference>
<keyword evidence="2" id="KW-0255">Endonuclease</keyword>
<dbReference type="SMART" id="SM00318">
    <property type="entry name" value="SNc"/>
    <property type="match status" value="1"/>
</dbReference>
<dbReference type="PANTHER" id="PTHR12302:SF3">
    <property type="entry name" value="SERINE_THREONINE-PROTEIN KINASE 31"/>
    <property type="match status" value="1"/>
</dbReference>
<evidence type="ECO:0000256" key="1">
    <source>
        <dbReference type="ARBA" id="ARBA00022722"/>
    </source>
</evidence>
<keyword evidence="4" id="KW-0732">Signal</keyword>
<keyword evidence="1" id="KW-0540">Nuclease</keyword>
<name>A0A9N8DBQ7_9STRA</name>
<evidence type="ECO:0000256" key="2">
    <source>
        <dbReference type="ARBA" id="ARBA00022759"/>
    </source>
</evidence>
<gene>
    <name evidence="6" type="ORF">SEMRO_72_G039700.1</name>
</gene>
<feature type="chain" id="PRO_5040463748" evidence="4">
    <location>
        <begin position="31"/>
        <end position="265"/>
    </location>
</feature>
<keyword evidence="3" id="KW-0378">Hydrolase</keyword>
<dbReference type="OrthoDB" id="430293at2759"/>
<dbReference type="GO" id="GO:0004519">
    <property type="term" value="F:endonuclease activity"/>
    <property type="evidence" value="ECO:0007669"/>
    <property type="project" value="UniProtKB-KW"/>
</dbReference>
<protein>
    <submittedName>
        <fullName evidence="6">Function</fullName>
    </submittedName>
</protein>
<feature type="domain" description="TNase-like" evidence="5">
    <location>
        <begin position="84"/>
        <end position="214"/>
    </location>
</feature>
<organism evidence="6 7">
    <name type="scientific">Seminavis robusta</name>
    <dbReference type="NCBI Taxonomy" id="568900"/>
    <lineage>
        <taxon>Eukaryota</taxon>
        <taxon>Sar</taxon>
        <taxon>Stramenopiles</taxon>
        <taxon>Ochrophyta</taxon>
        <taxon>Bacillariophyta</taxon>
        <taxon>Bacillariophyceae</taxon>
        <taxon>Bacillariophycidae</taxon>
        <taxon>Naviculales</taxon>
        <taxon>Naviculaceae</taxon>
        <taxon>Seminavis</taxon>
    </lineage>
</organism>